<dbReference type="PANTHER" id="PTHR38733:SF1">
    <property type="entry name" value="TYPE IV METHYL-DIRECTED RESTRICTION ENZYME ECOKMCRBC"/>
    <property type="match status" value="1"/>
</dbReference>
<name>A0A1I0ZBB4_9CELL</name>
<gene>
    <name evidence="1" type="ORF">SAMN05421867_11038</name>
</gene>
<keyword evidence="2" id="KW-1185">Reference proteome</keyword>
<proteinExistence type="predicted"/>
<dbReference type="InterPro" id="IPR019292">
    <property type="entry name" value="McrC"/>
</dbReference>
<dbReference type="AlphaFoldDB" id="A0A1I0ZBB4"/>
<reference evidence="1 2" key="1">
    <citation type="submission" date="2016-10" db="EMBL/GenBank/DDBJ databases">
        <authorList>
            <person name="de Groot N.N."/>
        </authorList>
    </citation>
    <scope>NUCLEOTIDE SEQUENCE [LARGE SCALE GENOMIC DNA]</scope>
    <source>
        <strain evidence="1 2">CGMCC 4.6945</strain>
    </source>
</reference>
<dbReference type="RefSeq" id="WP_090033313.1">
    <property type="nucleotide sequence ID" value="NZ_BONM01000011.1"/>
</dbReference>
<protein>
    <submittedName>
        <fullName evidence="1">5-methylcytosine-specific restriction enzyme subunit McrC</fullName>
    </submittedName>
</protein>
<dbReference type="Pfam" id="PF10117">
    <property type="entry name" value="McrBC"/>
    <property type="match status" value="1"/>
</dbReference>
<sequence>MRIELRETGTAVEVRLSTAQGLALRGSELVSAVPSTTPGWWLVGPASKVGVARVGDVELWVEPKVSIRRLFFLLGYARDGRGWREEDLHLQEDADLLVAVATAFARQAERATQQGLIQGYRVEETASAVLRGRVRTAEQLKKRFGLAVPLEVRYDEYGVDIAENQLLRGAAEVLLRLRGVDALTRRSLLRLVRAAVDVTPIRRGLPLPSWQPSRLNARYHLALQLAELVLQGASVEQAPGPYGVSGFMVDMAKLFEDFLTVALGEALVRRGGVCRPQEKWRLDEADAIEMKPDLVWYAAGQSGPTAVIDAKYKAEKPSGFPNADLYQMLAYCSVTGLDRGHLVYAKGNEVAQSHDVRRAGIRLVQHTLDLDQEPAALLDQVDQLADRIAAPILRSLGAAR</sequence>
<organism evidence="1 2">
    <name type="scientific">Cellulomonas marina</name>
    <dbReference type="NCBI Taxonomy" id="988821"/>
    <lineage>
        <taxon>Bacteria</taxon>
        <taxon>Bacillati</taxon>
        <taxon>Actinomycetota</taxon>
        <taxon>Actinomycetes</taxon>
        <taxon>Micrococcales</taxon>
        <taxon>Cellulomonadaceae</taxon>
        <taxon>Cellulomonas</taxon>
    </lineage>
</organism>
<dbReference type="Proteomes" id="UP000199012">
    <property type="component" value="Unassembled WGS sequence"/>
</dbReference>
<evidence type="ECO:0000313" key="2">
    <source>
        <dbReference type="Proteomes" id="UP000199012"/>
    </source>
</evidence>
<dbReference type="OrthoDB" id="5148566at2"/>
<evidence type="ECO:0000313" key="1">
    <source>
        <dbReference type="EMBL" id="SFB21860.1"/>
    </source>
</evidence>
<accession>A0A1I0ZBB4</accession>
<dbReference type="EMBL" id="FOKA01000010">
    <property type="protein sequence ID" value="SFB21860.1"/>
    <property type="molecule type" value="Genomic_DNA"/>
</dbReference>
<dbReference type="STRING" id="988821.SAMN05421867_11038"/>
<dbReference type="PANTHER" id="PTHR38733">
    <property type="entry name" value="PROTEIN MCRC"/>
    <property type="match status" value="1"/>
</dbReference>